<name>A0A0C3CGB2_HEBCY</name>
<protein>
    <recommendedName>
        <fullName evidence="1">DUF6593 domain-containing protein</fullName>
    </recommendedName>
</protein>
<keyword evidence="3" id="KW-1185">Reference proteome</keyword>
<gene>
    <name evidence="2" type="ORF">M413DRAFT_444320</name>
</gene>
<dbReference type="Pfam" id="PF20236">
    <property type="entry name" value="DUF6593"/>
    <property type="match status" value="1"/>
</dbReference>
<dbReference type="InterPro" id="IPR046528">
    <property type="entry name" value="DUF6593"/>
</dbReference>
<proteinExistence type="predicted"/>
<accession>A0A0C3CGB2</accession>
<organism evidence="2 3">
    <name type="scientific">Hebeloma cylindrosporum</name>
    <dbReference type="NCBI Taxonomy" id="76867"/>
    <lineage>
        <taxon>Eukaryota</taxon>
        <taxon>Fungi</taxon>
        <taxon>Dikarya</taxon>
        <taxon>Basidiomycota</taxon>
        <taxon>Agaricomycotina</taxon>
        <taxon>Agaricomycetes</taxon>
        <taxon>Agaricomycetidae</taxon>
        <taxon>Agaricales</taxon>
        <taxon>Agaricineae</taxon>
        <taxon>Hymenogastraceae</taxon>
        <taxon>Hebeloma</taxon>
    </lineage>
</organism>
<evidence type="ECO:0000313" key="3">
    <source>
        <dbReference type="Proteomes" id="UP000053424"/>
    </source>
</evidence>
<dbReference type="HOGENOM" id="CLU_096875_0_0_1"/>
<evidence type="ECO:0000313" key="2">
    <source>
        <dbReference type="EMBL" id="KIM42626.1"/>
    </source>
</evidence>
<reference evidence="2 3" key="1">
    <citation type="submission" date="2014-04" db="EMBL/GenBank/DDBJ databases">
        <authorList>
            <consortium name="DOE Joint Genome Institute"/>
            <person name="Kuo A."/>
            <person name="Gay G."/>
            <person name="Dore J."/>
            <person name="Kohler A."/>
            <person name="Nagy L.G."/>
            <person name="Floudas D."/>
            <person name="Copeland A."/>
            <person name="Barry K.W."/>
            <person name="Cichocki N."/>
            <person name="Veneault-Fourrey C."/>
            <person name="LaButti K."/>
            <person name="Lindquist E.A."/>
            <person name="Lipzen A."/>
            <person name="Lundell T."/>
            <person name="Morin E."/>
            <person name="Murat C."/>
            <person name="Sun H."/>
            <person name="Tunlid A."/>
            <person name="Henrissat B."/>
            <person name="Grigoriev I.V."/>
            <person name="Hibbett D.S."/>
            <person name="Martin F."/>
            <person name="Nordberg H.P."/>
            <person name="Cantor M.N."/>
            <person name="Hua S.X."/>
        </authorList>
    </citation>
    <scope>NUCLEOTIDE SEQUENCE [LARGE SCALE GENOMIC DNA]</scope>
    <source>
        <strain evidence="3">h7</strain>
    </source>
</reference>
<reference evidence="3" key="2">
    <citation type="submission" date="2015-01" db="EMBL/GenBank/DDBJ databases">
        <title>Evolutionary Origins and Diversification of the Mycorrhizal Mutualists.</title>
        <authorList>
            <consortium name="DOE Joint Genome Institute"/>
            <consortium name="Mycorrhizal Genomics Consortium"/>
            <person name="Kohler A."/>
            <person name="Kuo A."/>
            <person name="Nagy L.G."/>
            <person name="Floudas D."/>
            <person name="Copeland A."/>
            <person name="Barry K.W."/>
            <person name="Cichocki N."/>
            <person name="Veneault-Fourrey C."/>
            <person name="LaButti K."/>
            <person name="Lindquist E.A."/>
            <person name="Lipzen A."/>
            <person name="Lundell T."/>
            <person name="Morin E."/>
            <person name="Murat C."/>
            <person name="Riley R."/>
            <person name="Ohm R."/>
            <person name="Sun H."/>
            <person name="Tunlid A."/>
            <person name="Henrissat B."/>
            <person name="Grigoriev I.V."/>
            <person name="Hibbett D.S."/>
            <person name="Martin F."/>
        </authorList>
    </citation>
    <scope>NUCLEOTIDE SEQUENCE [LARGE SCALE GENOMIC DNA]</scope>
    <source>
        <strain evidence="3">h7</strain>
    </source>
</reference>
<dbReference type="OrthoDB" id="2910790at2759"/>
<dbReference type="Proteomes" id="UP000053424">
    <property type="component" value="Unassembled WGS sequence"/>
</dbReference>
<feature type="domain" description="DUF6593" evidence="1">
    <location>
        <begin position="16"/>
        <end position="182"/>
    </location>
</feature>
<sequence length="188" mass="21959">MIKRPLPLTLEDRTSSITNTDFDDMYDRVFFHVERQPGRTTTKIYEMNIRASRHRSTLPLGRDPIIHLDFQEDESLGTVSFFKPPFTGSIPMARYLKKTSFFGTSLSRKFMGSDGREYKWGYRTFTGQEWSCTTMDNILVAHYDLKHPNIRTYDVSGNNLIIYEAFAHMCAEFVASFLIMRHIAQYNL</sequence>
<dbReference type="EMBL" id="KN831777">
    <property type="protein sequence ID" value="KIM42626.1"/>
    <property type="molecule type" value="Genomic_DNA"/>
</dbReference>
<evidence type="ECO:0000259" key="1">
    <source>
        <dbReference type="Pfam" id="PF20236"/>
    </source>
</evidence>
<dbReference type="AlphaFoldDB" id="A0A0C3CGB2"/>